<dbReference type="InterPro" id="IPR050471">
    <property type="entry name" value="AB_hydrolase"/>
</dbReference>
<dbReference type="Gene3D" id="3.40.50.1820">
    <property type="entry name" value="alpha/beta hydrolase"/>
    <property type="match status" value="1"/>
</dbReference>
<dbReference type="InterPro" id="IPR029058">
    <property type="entry name" value="AB_hydrolase_fold"/>
</dbReference>
<evidence type="ECO:0000313" key="3">
    <source>
        <dbReference type="Proteomes" id="UP000467252"/>
    </source>
</evidence>
<accession>A0A7I7UPT8</accession>
<proteinExistence type="predicted"/>
<dbReference type="PRINTS" id="PR00111">
    <property type="entry name" value="ABHYDROLASE"/>
</dbReference>
<dbReference type="EMBL" id="AP022599">
    <property type="protein sequence ID" value="BBY83408.1"/>
    <property type="molecule type" value="Genomic_DNA"/>
</dbReference>
<dbReference type="Proteomes" id="UP000467252">
    <property type="component" value="Chromosome"/>
</dbReference>
<evidence type="ECO:0000313" key="2">
    <source>
        <dbReference type="EMBL" id="BBY83408.1"/>
    </source>
</evidence>
<dbReference type="GO" id="GO:0003824">
    <property type="term" value="F:catalytic activity"/>
    <property type="evidence" value="ECO:0007669"/>
    <property type="project" value="UniProtKB-ARBA"/>
</dbReference>
<dbReference type="SUPFAM" id="SSF53474">
    <property type="entry name" value="alpha/beta-Hydrolases"/>
    <property type="match status" value="1"/>
</dbReference>
<dbReference type="RefSeq" id="WP_163904220.1">
    <property type="nucleotide sequence ID" value="NZ_AP022599.1"/>
</dbReference>
<evidence type="ECO:0000259" key="1">
    <source>
        <dbReference type="Pfam" id="PF00561"/>
    </source>
</evidence>
<feature type="domain" description="AB hydrolase-1" evidence="1">
    <location>
        <begin position="28"/>
        <end position="254"/>
    </location>
</feature>
<gene>
    <name evidence="2" type="primary">bioH</name>
    <name evidence="2" type="ORF">MPUL_45660</name>
</gene>
<dbReference type="InterPro" id="IPR000073">
    <property type="entry name" value="AB_hydrolase_1"/>
</dbReference>
<name>A0A7I7UPT8_MYCPV</name>
<sequence length="280" mass="29800">MTDQLRVTTADGLSLVAQAEGDEAALKVVLIGGTAQVASLWAGVAAGLADSYRIITFDGRDVGDSDRASTSYSTDTLAADAIAVLDAFGGGAAAFAGISLGGCVALQVARLYPERVWAVATGSCWARTDQHLQNQFKFWIDLNENHGFGLVFRLMSFMAFSVETQQVMGDMSGLAAAVEAGTDADAFRRQVEADLSHNLTDDELAEIRAPLLAMWGDQDLIVPRRYAEQLAAAVPNAELVGLAPVSHSMMVDHPEQFIGNVRSWLDKHRDASPVVSDTGV</sequence>
<organism evidence="2 3">
    <name type="scientific">Mycolicibacterium pulveris</name>
    <name type="common">Mycobacterium pulveris</name>
    <dbReference type="NCBI Taxonomy" id="36813"/>
    <lineage>
        <taxon>Bacteria</taxon>
        <taxon>Bacillati</taxon>
        <taxon>Actinomycetota</taxon>
        <taxon>Actinomycetes</taxon>
        <taxon>Mycobacteriales</taxon>
        <taxon>Mycobacteriaceae</taxon>
        <taxon>Mycolicibacterium</taxon>
    </lineage>
</organism>
<protein>
    <submittedName>
        <fullName evidence="2">Pimeloyl-[acyl-carrier protein] methyl ester esterase</fullName>
    </submittedName>
</protein>
<dbReference type="AlphaFoldDB" id="A0A7I7UPT8"/>
<reference evidence="2 3" key="1">
    <citation type="journal article" date="2019" name="Emerg. Microbes Infect.">
        <title>Comprehensive subspecies identification of 175 nontuberculous mycobacteria species based on 7547 genomic profiles.</title>
        <authorList>
            <person name="Matsumoto Y."/>
            <person name="Kinjo T."/>
            <person name="Motooka D."/>
            <person name="Nabeya D."/>
            <person name="Jung N."/>
            <person name="Uechi K."/>
            <person name="Horii T."/>
            <person name="Iida T."/>
            <person name="Fujita J."/>
            <person name="Nakamura S."/>
        </authorList>
    </citation>
    <scope>NUCLEOTIDE SEQUENCE [LARGE SCALE GENOMIC DNA]</scope>
    <source>
        <strain evidence="2 3">JCM 6370</strain>
    </source>
</reference>
<keyword evidence="3" id="KW-1185">Reference proteome</keyword>
<dbReference type="PANTHER" id="PTHR43433:SF1">
    <property type="entry name" value="BLL5160 PROTEIN"/>
    <property type="match status" value="1"/>
</dbReference>
<dbReference type="PANTHER" id="PTHR43433">
    <property type="entry name" value="HYDROLASE, ALPHA/BETA FOLD FAMILY PROTEIN"/>
    <property type="match status" value="1"/>
</dbReference>
<dbReference type="Pfam" id="PF00561">
    <property type="entry name" value="Abhydrolase_1"/>
    <property type="match status" value="1"/>
</dbReference>